<comment type="caution">
    <text evidence="5">The sequence shown here is derived from an EMBL/GenBank/DDBJ whole genome shotgun (WGS) entry which is preliminary data.</text>
</comment>
<dbReference type="SUPFAM" id="SSF54060">
    <property type="entry name" value="His-Me finger endonucleases"/>
    <property type="match status" value="1"/>
</dbReference>
<gene>
    <name evidence="5" type="ORF">GCM10023337_04380</name>
</gene>
<dbReference type="Proteomes" id="UP001500227">
    <property type="component" value="Unassembled WGS sequence"/>
</dbReference>
<dbReference type="GO" id="GO:0004519">
    <property type="term" value="F:endonuclease activity"/>
    <property type="evidence" value="ECO:0007669"/>
    <property type="project" value="UniProtKB-KW"/>
</dbReference>
<keyword evidence="3" id="KW-0378">Hydrolase</keyword>
<reference evidence="6" key="1">
    <citation type="journal article" date="2019" name="Int. J. Syst. Evol. Microbiol.">
        <title>The Global Catalogue of Microorganisms (GCM) 10K type strain sequencing project: providing services to taxonomists for standard genome sequencing and annotation.</title>
        <authorList>
            <consortium name="The Broad Institute Genomics Platform"/>
            <consortium name="The Broad Institute Genome Sequencing Center for Infectious Disease"/>
            <person name="Wu L."/>
            <person name="Ma J."/>
        </authorList>
    </citation>
    <scope>NUCLEOTIDE SEQUENCE [LARGE SCALE GENOMIC DNA]</scope>
    <source>
        <strain evidence="6">JCM 18423</strain>
    </source>
</reference>
<feature type="chain" id="PRO_5045237642" evidence="4">
    <location>
        <begin position="20"/>
        <end position="240"/>
    </location>
</feature>
<dbReference type="PANTHER" id="PTHR33607">
    <property type="entry name" value="ENDONUCLEASE-1"/>
    <property type="match status" value="1"/>
</dbReference>
<dbReference type="PANTHER" id="PTHR33607:SF2">
    <property type="entry name" value="ENDONUCLEASE-1"/>
    <property type="match status" value="1"/>
</dbReference>
<organism evidence="5 6">
    <name type="scientific">Paenalcaligenes hermetiae</name>
    <dbReference type="NCBI Taxonomy" id="1157987"/>
    <lineage>
        <taxon>Bacteria</taxon>
        <taxon>Pseudomonadati</taxon>
        <taxon>Pseudomonadota</taxon>
        <taxon>Betaproteobacteria</taxon>
        <taxon>Burkholderiales</taxon>
        <taxon>Alcaligenaceae</taxon>
        <taxon>Paenalcaligenes</taxon>
    </lineage>
</organism>
<dbReference type="InterPro" id="IPR044925">
    <property type="entry name" value="His-Me_finger_sf"/>
</dbReference>
<sequence length="240" mass="27705">MKRLVSLLFLLCVAVPGSATELVSRKNEVGHRNFSRAKTMLPLVHQGMNQTFYCGCSYQDKVVDLNSCGYRIRKDPRRAGRVEWEHVVPAWAIGHQRQCWQQGGRSHCAKNDPVYAKAEGDLHNLVPAIGEVNNDRGNFRFSVWSRTPRMYGQCRMLVDFKGRRVQPPEAVRGRIARITFYMVNEYNLNLSAQERRLYCVWAKAYPVDRWEQIRNQRIAAIQGNVNPFIAQPALINRVCR</sequence>
<keyword evidence="4" id="KW-0732">Signal</keyword>
<keyword evidence="2" id="KW-0540">Nuclease</keyword>
<keyword evidence="6" id="KW-1185">Reference proteome</keyword>
<dbReference type="Pfam" id="PF04231">
    <property type="entry name" value="Endonuclease_1"/>
    <property type="match status" value="1"/>
</dbReference>
<protein>
    <submittedName>
        <fullName evidence="5">Endonuclease</fullName>
    </submittedName>
</protein>
<name>A0ABP9LYF8_9BURK</name>
<evidence type="ECO:0000313" key="6">
    <source>
        <dbReference type="Proteomes" id="UP001500227"/>
    </source>
</evidence>
<comment type="similarity">
    <text evidence="1">Belongs to the EndA/NucM nuclease family.</text>
</comment>
<evidence type="ECO:0000256" key="3">
    <source>
        <dbReference type="ARBA" id="ARBA00022801"/>
    </source>
</evidence>
<accession>A0ABP9LYF8</accession>
<evidence type="ECO:0000313" key="5">
    <source>
        <dbReference type="EMBL" id="GAA5085544.1"/>
    </source>
</evidence>
<dbReference type="RefSeq" id="WP_345369287.1">
    <property type="nucleotide sequence ID" value="NZ_BAABKD010000002.1"/>
</dbReference>
<evidence type="ECO:0000256" key="2">
    <source>
        <dbReference type="ARBA" id="ARBA00022722"/>
    </source>
</evidence>
<feature type="signal peptide" evidence="4">
    <location>
        <begin position="1"/>
        <end position="19"/>
    </location>
</feature>
<dbReference type="InterPro" id="IPR007346">
    <property type="entry name" value="Endonuclease-I"/>
</dbReference>
<evidence type="ECO:0000256" key="4">
    <source>
        <dbReference type="SAM" id="SignalP"/>
    </source>
</evidence>
<evidence type="ECO:0000256" key="1">
    <source>
        <dbReference type="ARBA" id="ARBA00006429"/>
    </source>
</evidence>
<dbReference type="EMBL" id="BAABKD010000002">
    <property type="protein sequence ID" value="GAA5085544.1"/>
    <property type="molecule type" value="Genomic_DNA"/>
</dbReference>
<keyword evidence="5" id="KW-0255">Endonuclease</keyword>
<proteinExistence type="inferred from homology"/>